<dbReference type="GO" id="GO:0008168">
    <property type="term" value="F:methyltransferase activity"/>
    <property type="evidence" value="ECO:0007669"/>
    <property type="project" value="UniProtKB-KW"/>
</dbReference>
<accession>A0A3S3CWX7</accession>
<evidence type="ECO:0000313" key="3">
    <source>
        <dbReference type="EMBL" id="RVW07660.1"/>
    </source>
</evidence>
<name>A0A3S3CWX7_9NOCA</name>
<dbReference type="EMBL" id="RKLP01000011">
    <property type="protein sequence ID" value="RVW07660.1"/>
    <property type="molecule type" value="Genomic_DNA"/>
</dbReference>
<dbReference type="Pfam" id="PF13649">
    <property type="entry name" value="Methyltransf_25"/>
    <property type="match status" value="1"/>
</dbReference>
<evidence type="ECO:0000256" key="1">
    <source>
        <dbReference type="ARBA" id="ARBA00022679"/>
    </source>
</evidence>
<dbReference type="RefSeq" id="WP_127917776.1">
    <property type="nucleotide sequence ID" value="NZ_RKLP01000011.1"/>
</dbReference>
<dbReference type="AlphaFoldDB" id="A0A3S3CWX7"/>
<dbReference type="InterPro" id="IPR029063">
    <property type="entry name" value="SAM-dependent_MTases_sf"/>
</dbReference>
<sequence length="216" mass="23939">MTEPSQHLRATAEAYDAVAVRYAELARDELDSLPLDRAVLAAFTELARDTDSGPVAELGCGPGRVTAHLRDLGLDVFGVDLSPVMVELARDTYRDLRFEVGSMDALDLADGTLGGIVSWYSVIHTPPRDLPAYFAEFRRVLAPGGHLLLAFFESEGEPVARFDHRVTTAYRWPIDGLARLAAEAGFVEVGRMLREPRADERYRRGHLLMRSCSRLP</sequence>
<dbReference type="GO" id="GO:0032259">
    <property type="term" value="P:methylation"/>
    <property type="evidence" value="ECO:0007669"/>
    <property type="project" value="UniProtKB-KW"/>
</dbReference>
<proteinExistence type="predicted"/>
<dbReference type="InterPro" id="IPR041698">
    <property type="entry name" value="Methyltransf_25"/>
</dbReference>
<evidence type="ECO:0000259" key="2">
    <source>
        <dbReference type="Pfam" id="PF13649"/>
    </source>
</evidence>
<dbReference type="Gene3D" id="3.40.50.150">
    <property type="entry name" value="Vaccinia Virus protein VP39"/>
    <property type="match status" value="1"/>
</dbReference>
<dbReference type="SUPFAM" id="SSF53335">
    <property type="entry name" value="S-adenosyl-L-methionine-dependent methyltransferases"/>
    <property type="match status" value="1"/>
</dbReference>
<organism evidence="3 4">
    <name type="scientific">Prescottella agglutinans</name>
    <dbReference type="NCBI Taxonomy" id="1644129"/>
    <lineage>
        <taxon>Bacteria</taxon>
        <taxon>Bacillati</taxon>
        <taxon>Actinomycetota</taxon>
        <taxon>Actinomycetes</taxon>
        <taxon>Mycobacteriales</taxon>
        <taxon>Nocardiaceae</taxon>
        <taxon>Prescottella</taxon>
    </lineage>
</organism>
<reference evidence="3 4" key="1">
    <citation type="submission" date="2018-11" db="EMBL/GenBank/DDBJ databases">
        <title>Rhodococcus spongicola sp. nov. and Rhodococcus xishaensis sp. nov. from marine sponges.</title>
        <authorList>
            <person name="Li L."/>
            <person name="Lin H.W."/>
        </authorList>
    </citation>
    <scope>NUCLEOTIDE SEQUENCE [LARGE SCALE GENOMIC DNA]</scope>
    <source>
        <strain evidence="3 4">CCTCC AB2014297</strain>
    </source>
</reference>
<comment type="caution">
    <text evidence="3">The sequence shown here is derived from an EMBL/GenBank/DDBJ whole genome shotgun (WGS) entry which is preliminary data.</text>
</comment>
<keyword evidence="1 3" id="KW-0808">Transferase</keyword>
<protein>
    <submittedName>
        <fullName evidence="3">Class I SAM-dependent methyltransferase</fullName>
    </submittedName>
</protein>
<dbReference type="OrthoDB" id="9805171at2"/>
<gene>
    <name evidence="3" type="ORF">EGT67_19615</name>
</gene>
<evidence type="ECO:0000313" key="4">
    <source>
        <dbReference type="Proteomes" id="UP000286208"/>
    </source>
</evidence>
<keyword evidence="4" id="KW-1185">Reference proteome</keyword>
<dbReference type="CDD" id="cd02440">
    <property type="entry name" value="AdoMet_MTases"/>
    <property type="match status" value="1"/>
</dbReference>
<feature type="domain" description="Methyltransferase" evidence="2">
    <location>
        <begin position="55"/>
        <end position="145"/>
    </location>
</feature>
<keyword evidence="3" id="KW-0489">Methyltransferase</keyword>
<dbReference type="PANTHER" id="PTHR43861">
    <property type="entry name" value="TRANS-ACONITATE 2-METHYLTRANSFERASE-RELATED"/>
    <property type="match status" value="1"/>
</dbReference>
<dbReference type="Proteomes" id="UP000286208">
    <property type="component" value="Unassembled WGS sequence"/>
</dbReference>